<dbReference type="EMBL" id="BART01029230">
    <property type="protein sequence ID" value="GAG98716.1"/>
    <property type="molecule type" value="Genomic_DNA"/>
</dbReference>
<evidence type="ECO:0000259" key="7">
    <source>
        <dbReference type="PROSITE" id="PS50975"/>
    </source>
</evidence>
<dbReference type="PROSITE" id="PS00844">
    <property type="entry name" value="DALA_DALA_LIGASE_2"/>
    <property type="match status" value="1"/>
</dbReference>
<evidence type="ECO:0000256" key="5">
    <source>
        <dbReference type="ARBA" id="ARBA00022960"/>
    </source>
</evidence>
<evidence type="ECO:0000313" key="8">
    <source>
        <dbReference type="EMBL" id="GAG98716.1"/>
    </source>
</evidence>
<dbReference type="GO" id="GO:0009252">
    <property type="term" value="P:peptidoglycan biosynthetic process"/>
    <property type="evidence" value="ECO:0007669"/>
    <property type="project" value="UniProtKB-KW"/>
</dbReference>
<sequence length="101" mass="11244">AELTGDMVENLQAIAVQTYQALHCTGMARVDFFITEDNSIIINEVNPIPGFADISLFARNWQASGLSFPKVLHDLIQLALEKHQKKQEYSLQLIELSAATV</sequence>
<proteinExistence type="inferred from homology"/>
<dbReference type="Gene3D" id="3.30.470.20">
    <property type="entry name" value="ATP-grasp fold, B domain"/>
    <property type="match status" value="1"/>
</dbReference>
<dbReference type="InterPro" id="IPR011095">
    <property type="entry name" value="Dala_Dala_lig_C"/>
</dbReference>
<keyword evidence="3" id="KW-0547">Nucleotide-binding</keyword>
<comment type="similarity">
    <text evidence="1">Belongs to the D-alanine--D-alanine ligase family.</text>
</comment>
<keyword evidence="2" id="KW-0436">Ligase</keyword>
<dbReference type="InterPro" id="IPR000291">
    <property type="entry name" value="D-Ala_lig_Van_CS"/>
</dbReference>
<name>X1DQL6_9ZZZZ</name>
<dbReference type="GO" id="GO:0008360">
    <property type="term" value="P:regulation of cell shape"/>
    <property type="evidence" value="ECO:0007669"/>
    <property type="project" value="UniProtKB-KW"/>
</dbReference>
<evidence type="ECO:0000256" key="2">
    <source>
        <dbReference type="ARBA" id="ARBA00022598"/>
    </source>
</evidence>
<keyword evidence="4" id="KW-0067">ATP-binding</keyword>
<evidence type="ECO:0000256" key="6">
    <source>
        <dbReference type="ARBA" id="ARBA00022984"/>
    </source>
</evidence>
<organism evidence="8">
    <name type="scientific">marine sediment metagenome</name>
    <dbReference type="NCBI Taxonomy" id="412755"/>
    <lineage>
        <taxon>unclassified sequences</taxon>
        <taxon>metagenomes</taxon>
        <taxon>ecological metagenomes</taxon>
    </lineage>
</organism>
<protein>
    <recommendedName>
        <fullName evidence="7">ATP-grasp domain-containing protein</fullName>
    </recommendedName>
</protein>
<dbReference type="GO" id="GO:0046872">
    <property type="term" value="F:metal ion binding"/>
    <property type="evidence" value="ECO:0007669"/>
    <property type="project" value="InterPro"/>
</dbReference>
<dbReference type="PANTHER" id="PTHR23132">
    <property type="entry name" value="D-ALANINE--D-ALANINE LIGASE"/>
    <property type="match status" value="1"/>
</dbReference>
<dbReference type="GO" id="GO:0005524">
    <property type="term" value="F:ATP binding"/>
    <property type="evidence" value="ECO:0007669"/>
    <property type="project" value="UniProtKB-KW"/>
</dbReference>
<dbReference type="GO" id="GO:0008716">
    <property type="term" value="F:D-alanine-D-alanine ligase activity"/>
    <property type="evidence" value="ECO:0007669"/>
    <property type="project" value="InterPro"/>
</dbReference>
<feature type="non-terminal residue" evidence="8">
    <location>
        <position position="1"/>
    </location>
</feature>
<accession>X1DQL6</accession>
<evidence type="ECO:0000256" key="1">
    <source>
        <dbReference type="ARBA" id="ARBA00010871"/>
    </source>
</evidence>
<keyword evidence="6" id="KW-0573">Peptidoglycan synthesis</keyword>
<dbReference type="GO" id="GO:0005829">
    <property type="term" value="C:cytosol"/>
    <property type="evidence" value="ECO:0007669"/>
    <property type="project" value="TreeGrafter"/>
</dbReference>
<comment type="caution">
    <text evidence="8">The sequence shown here is derived from an EMBL/GenBank/DDBJ whole genome shotgun (WGS) entry which is preliminary data.</text>
</comment>
<evidence type="ECO:0000256" key="4">
    <source>
        <dbReference type="ARBA" id="ARBA00022840"/>
    </source>
</evidence>
<dbReference type="PANTHER" id="PTHR23132:SF25">
    <property type="entry name" value="D-ALANINE--D-ALANINE LIGASE A"/>
    <property type="match status" value="1"/>
</dbReference>
<dbReference type="InterPro" id="IPR011761">
    <property type="entry name" value="ATP-grasp"/>
</dbReference>
<keyword evidence="5" id="KW-0133">Cell shape</keyword>
<dbReference type="AlphaFoldDB" id="X1DQL6"/>
<dbReference type="Pfam" id="PF07478">
    <property type="entry name" value="Dala_Dala_lig_C"/>
    <property type="match status" value="1"/>
</dbReference>
<reference evidence="8" key="1">
    <citation type="journal article" date="2014" name="Front. Microbiol.">
        <title>High frequency of phylogenetically diverse reductive dehalogenase-homologous genes in deep subseafloor sedimentary metagenomes.</title>
        <authorList>
            <person name="Kawai M."/>
            <person name="Futagami T."/>
            <person name="Toyoda A."/>
            <person name="Takaki Y."/>
            <person name="Nishi S."/>
            <person name="Hori S."/>
            <person name="Arai W."/>
            <person name="Tsubouchi T."/>
            <person name="Morono Y."/>
            <person name="Uchiyama I."/>
            <person name="Ito T."/>
            <person name="Fujiyama A."/>
            <person name="Inagaki F."/>
            <person name="Takami H."/>
        </authorList>
    </citation>
    <scope>NUCLEOTIDE SEQUENCE</scope>
    <source>
        <strain evidence="8">Expedition CK06-06</strain>
    </source>
</reference>
<dbReference type="SUPFAM" id="SSF56059">
    <property type="entry name" value="Glutathione synthetase ATP-binding domain-like"/>
    <property type="match status" value="1"/>
</dbReference>
<feature type="domain" description="ATP-grasp" evidence="7">
    <location>
        <begin position="1"/>
        <end position="77"/>
    </location>
</feature>
<gene>
    <name evidence="8" type="ORF">S01H4_51349</name>
</gene>
<dbReference type="PROSITE" id="PS50975">
    <property type="entry name" value="ATP_GRASP"/>
    <property type="match status" value="1"/>
</dbReference>
<evidence type="ECO:0000256" key="3">
    <source>
        <dbReference type="ARBA" id="ARBA00022741"/>
    </source>
</evidence>